<dbReference type="EMBL" id="VNKI01000001">
    <property type="protein sequence ID" value="TVX84283.1"/>
    <property type="molecule type" value="Genomic_DNA"/>
</dbReference>
<organism evidence="1 2">
    <name type="scientific">Peribacillus simplex</name>
    <dbReference type="NCBI Taxonomy" id="1478"/>
    <lineage>
        <taxon>Bacteria</taxon>
        <taxon>Bacillati</taxon>
        <taxon>Bacillota</taxon>
        <taxon>Bacilli</taxon>
        <taxon>Bacillales</taxon>
        <taxon>Bacillaceae</taxon>
        <taxon>Peribacillus</taxon>
    </lineage>
</organism>
<accession>A0A8B5Y578</accession>
<proteinExistence type="predicted"/>
<dbReference type="Proteomes" id="UP000317770">
    <property type="component" value="Unassembled WGS sequence"/>
</dbReference>
<sequence length="24" mass="2813">MFLMIIVGAVTLYLIHALIYPEKY</sequence>
<gene>
    <name evidence="1" type="ORF">FQP34_00395</name>
</gene>
<dbReference type="AlphaFoldDB" id="A0A8B5Y578"/>
<evidence type="ECO:0000313" key="2">
    <source>
        <dbReference type="Proteomes" id="UP000317770"/>
    </source>
</evidence>
<evidence type="ECO:0000313" key="1">
    <source>
        <dbReference type="EMBL" id="TVX84283.1"/>
    </source>
</evidence>
<name>A0A8B5Y578_9BACI</name>
<comment type="caution">
    <text evidence="1">The sequence shown here is derived from an EMBL/GenBank/DDBJ whole genome shotgun (WGS) entry which is preliminary data.</text>
</comment>
<protein>
    <submittedName>
        <fullName evidence="1">Potassium-transporting ATPase subunit F</fullName>
    </submittedName>
</protein>
<reference evidence="1 2" key="1">
    <citation type="submission" date="2019-07" db="EMBL/GenBank/DDBJ databases">
        <title>Genome assembly of Bacillus simplex strain GGC-P6A.</title>
        <authorList>
            <person name="Jennings M.E."/>
            <person name="Barton H.A."/>
        </authorList>
    </citation>
    <scope>NUCLEOTIDE SEQUENCE [LARGE SCALE GENOMIC DNA]</scope>
    <source>
        <strain evidence="1 2">GGC-P6A</strain>
    </source>
</reference>